<dbReference type="Gene3D" id="3.40.710.10">
    <property type="entry name" value="DD-peptidase/beta-lactamase superfamily"/>
    <property type="match status" value="1"/>
</dbReference>
<feature type="non-terminal residue" evidence="3">
    <location>
        <position position="1"/>
    </location>
</feature>
<reference evidence="4" key="1">
    <citation type="journal article" date="2019" name="Int. J. Syst. Evol. Microbiol.">
        <title>The Global Catalogue of Microorganisms (GCM) 10K type strain sequencing project: providing services to taxonomists for standard genome sequencing and annotation.</title>
        <authorList>
            <consortium name="The Broad Institute Genomics Platform"/>
            <consortium name="The Broad Institute Genome Sequencing Center for Infectious Disease"/>
            <person name="Wu L."/>
            <person name="Ma J."/>
        </authorList>
    </citation>
    <scope>NUCLEOTIDE SEQUENCE [LARGE SCALE GENOMIC DNA]</scope>
    <source>
        <strain evidence="4">JCM 31486</strain>
    </source>
</reference>
<comment type="similarity">
    <text evidence="1">Belongs to the peptidase S13 family.</text>
</comment>
<keyword evidence="3" id="KW-0121">Carboxypeptidase</keyword>
<dbReference type="GO" id="GO:0009002">
    <property type="term" value="F:serine-type D-Ala-D-Ala carboxypeptidase activity"/>
    <property type="evidence" value="ECO:0007669"/>
    <property type="project" value="UniProtKB-EC"/>
</dbReference>
<sequence>AANNLHGKTGSMTGVSALSGYVTSADGQPLVFSMISNNFPGSAKATAQTAVDGMNSKDVDALKKVSCDKESVGADNPFTDPSKMPPGLTFKANLGDVQETGDKATAKVTMDITYMGVNQSIPLTFSLKKNGSDWCIDDASMSKGTPGGN</sequence>
<name>A0ABW3MIP1_9PSEU</name>
<keyword evidence="2 3" id="KW-0378">Hydrolase</keyword>
<comment type="caution">
    <text evidence="3">The sequence shown here is derived from an EMBL/GenBank/DDBJ whole genome shotgun (WGS) entry which is preliminary data.</text>
</comment>
<organism evidence="3 4">
    <name type="scientific">Kibdelosporangium lantanae</name>
    <dbReference type="NCBI Taxonomy" id="1497396"/>
    <lineage>
        <taxon>Bacteria</taxon>
        <taxon>Bacillati</taxon>
        <taxon>Actinomycetota</taxon>
        <taxon>Actinomycetes</taxon>
        <taxon>Pseudonocardiales</taxon>
        <taxon>Pseudonocardiaceae</taxon>
        <taxon>Kibdelosporangium</taxon>
    </lineage>
</organism>
<accession>A0ABW3MIP1</accession>
<dbReference type="SUPFAM" id="SSF56601">
    <property type="entry name" value="beta-lactamase/transpeptidase-like"/>
    <property type="match status" value="1"/>
</dbReference>
<evidence type="ECO:0000313" key="4">
    <source>
        <dbReference type="Proteomes" id="UP001597045"/>
    </source>
</evidence>
<evidence type="ECO:0000256" key="2">
    <source>
        <dbReference type="ARBA" id="ARBA00022801"/>
    </source>
</evidence>
<proteinExistence type="inferred from homology"/>
<keyword evidence="4" id="KW-1185">Reference proteome</keyword>
<dbReference type="PANTHER" id="PTHR30023">
    <property type="entry name" value="D-ALANYL-D-ALANINE CARBOXYPEPTIDASE"/>
    <property type="match status" value="1"/>
</dbReference>
<dbReference type="Proteomes" id="UP001597045">
    <property type="component" value="Unassembled WGS sequence"/>
</dbReference>
<dbReference type="Pfam" id="PF02113">
    <property type="entry name" value="Peptidase_S13"/>
    <property type="match status" value="1"/>
</dbReference>
<dbReference type="InterPro" id="IPR012338">
    <property type="entry name" value="Beta-lactam/transpept-like"/>
</dbReference>
<evidence type="ECO:0000256" key="1">
    <source>
        <dbReference type="ARBA" id="ARBA00006096"/>
    </source>
</evidence>
<dbReference type="PANTHER" id="PTHR30023:SF0">
    <property type="entry name" value="PENICILLIN-SENSITIVE CARBOXYPEPTIDASE A"/>
    <property type="match status" value="1"/>
</dbReference>
<dbReference type="InterPro" id="IPR000667">
    <property type="entry name" value="Peptidase_S13"/>
</dbReference>
<protein>
    <submittedName>
        <fullName evidence="3">D-alanyl-D-alanine carboxypeptidase</fullName>
        <ecNumber evidence="3">3.4.16.4</ecNumber>
    </submittedName>
</protein>
<keyword evidence="3" id="KW-0645">Protease</keyword>
<dbReference type="EC" id="3.4.16.4" evidence="3"/>
<dbReference type="EMBL" id="JBHTIS010002939">
    <property type="protein sequence ID" value="MFD1050573.1"/>
    <property type="molecule type" value="Genomic_DNA"/>
</dbReference>
<gene>
    <name evidence="3" type="ORF">ACFQ1S_36125</name>
</gene>
<evidence type="ECO:0000313" key="3">
    <source>
        <dbReference type="EMBL" id="MFD1050573.1"/>
    </source>
</evidence>